<feature type="compositionally biased region" description="Polar residues" evidence="1">
    <location>
        <begin position="1126"/>
        <end position="1135"/>
    </location>
</feature>
<keyword evidence="2" id="KW-1133">Transmembrane helix</keyword>
<evidence type="ECO:0000259" key="3">
    <source>
        <dbReference type="PROSITE" id="PS50924"/>
    </source>
</evidence>
<feature type="compositionally biased region" description="Basic and acidic residues" evidence="1">
    <location>
        <begin position="911"/>
        <end position="920"/>
    </location>
</feature>
<keyword evidence="2" id="KW-0812">Transmembrane</keyword>
<feature type="transmembrane region" description="Helical" evidence="2">
    <location>
        <begin position="257"/>
        <end position="283"/>
    </location>
</feature>
<dbReference type="InterPro" id="IPR005330">
    <property type="entry name" value="MHYT_dom"/>
</dbReference>
<organism evidence="4 5">
    <name type="scientific">Tilletia horrida</name>
    <dbReference type="NCBI Taxonomy" id="155126"/>
    <lineage>
        <taxon>Eukaryota</taxon>
        <taxon>Fungi</taxon>
        <taxon>Dikarya</taxon>
        <taxon>Basidiomycota</taxon>
        <taxon>Ustilaginomycotina</taxon>
        <taxon>Exobasidiomycetes</taxon>
        <taxon>Tilletiales</taxon>
        <taxon>Tilletiaceae</taxon>
        <taxon>Tilletia</taxon>
    </lineage>
</organism>
<comment type="caution">
    <text evidence="4">The sequence shown here is derived from an EMBL/GenBank/DDBJ whole genome shotgun (WGS) entry which is preliminary data.</text>
</comment>
<dbReference type="Proteomes" id="UP001176521">
    <property type="component" value="Unassembled WGS sequence"/>
</dbReference>
<feature type="transmembrane region" description="Helical" evidence="2">
    <location>
        <begin position="180"/>
        <end position="200"/>
    </location>
</feature>
<dbReference type="PANTHER" id="PTHR35152:SF1">
    <property type="entry name" value="DOMAIN SIGNALLING PROTEIN, PUTATIVE (AFU_ORTHOLOGUE AFUA_5G11310)-RELATED"/>
    <property type="match status" value="1"/>
</dbReference>
<feature type="region of interest" description="Disordered" evidence="1">
    <location>
        <begin position="938"/>
        <end position="972"/>
    </location>
</feature>
<dbReference type="AlphaFoldDB" id="A0AAN6GB38"/>
<proteinExistence type="predicted"/>
<evidence type="ECO:0000256" key="2">
    <source>
        <dbReference type="SAM" id="Phobius"/>
    </source>
</evidence>
<feature type="transmembrane region" description="Helical" evidence="2">
    <location>
        <begin position="42"/>
        <end position="61"/>
    </location>
</feature>
<sequence length="1169" mass="128191">MNAVRSLYKEPTLPEGISAANLTALAEYYVVHSIPQRFNPGIILASVAVATLGAYSTLLLLSKRTSNKGARNVVLLVLAAATMSSVGIWGMHFIGMYMRLRPAVGVTWFIRFNPGFTVLSLFVPLIALVLAFIALDDQVTFSPIRVGVSGIITGLIVSLMHYSASFKANFNVTYQPGQTVMSIVLACLAATLALVLFFRFRSQWKDSWWKRVLCSLILASGVAGMHYVACWGTSYRVHPSSVANPAALGDGNHRNNVVTIAIGVMCIVIIVASIIVAVSDVVVMRDARKKAKKVVVCSATFDKQGRLLVKSDGTMPMMVIETDIHTRDILDALDNRQPIFQWLFALSWDWDIIMPFIRAINSRFVQKAKQEAEEKGRRRRMSVRANAKRVLASRRSLDGHGDHDRTPRELSDFRDRFIHAAHLLAQELEIPFTSVGVLYDHVLPTGTRSKEQTQAQRKEDEILRADDESSIMGPVPSIFGDGEEAEEGAMLFLVRELPSNPAQTDMTSERYRQKGYRLTETRFLAGVLADRVSVSKPDMEALLDSLKLYAKRGTRPVVQPSGVYAGLFGVRPSTSKQGGLDVLVYNFARHQIPAYRLPDVTKITPEMRNFLRMLDQMSMEEAMRTCERESIRSGERKRFLQGQSSIDVDEDTSSEQEMIENMIQFQTALFIALDALHTSVRFYPKIHQTARLSAEVLDVPSSMDDSTPPAEMILIQAVLPEARAPVTSYSNPDTFMTPVDNMPTEKPSKATPFVFTPYTLFSKSQMMLLRGRQADDFEHEVVLEMRRRYPSCLMSEAEHGVGSPMSRKLSIISQDHSVTSFEKDYSEKDQLDTSERSTAALSDKVTSVVPIPTQSFRKWTQKLSGVAGDHRRRLSRDCDEHSLSNGRRTSVAAGVAEQLRRGSLSSSHSHSKTDEHHEMRQVSPAPAQVPAAVPVPVLKINDPTPQSPDTPGSNLSGSTVDGSGTNGIAGTPLGAVANTSSLGIRRFTESATSPAPGPFQGAPAQGRFATPADDIIVEEGDENAIRILDEDEPADSSGLGSAFEPSALSSGHGHKMPPLPPIPSSNGESANPAMRRGQGRSQEFGGARPSTAPAGGRREAALIRPRTANNQPTASGVKSPVLSQRHAATSSRQNEASLLARLRSDDWSTRQLQSLERGPLGTKLLGVDF</sequence>
<feature type="transmembrane region" description="Helical" evidence="2">
    <location>
        <begin position="115"/>
        <end position="135"/>
    </location>
</feature>
<dbReference type="EMBL" id="JAPDMQ010000202">
    <property type="protein sequence ID" value="KAK0530856.1"/>
    <property type="molecule type" value="Genomic_DNA"/>
</dbReference>
<dbReference type="PANTHER" id="PTHR35152">
    <property type="entry name" value="DOMAIN SIGNALLING PROTEIN, PUTATIVE (AFU_ORTHOLOGUE AFUA_5G11310)-RELATED"/>
    <property type="match status" value="1"/>
</dbReference>
<gene>
    <name evidence="4" type="ORF">OC842_003792</name>
</gene>
<feature type="region of interest" description="Disordered" evidence="1">
    <location>
        <begin position="1032"/>
        <end position="1135"/>
    </location>
</feature>
<dbReference type="Pfam" id="PF03707">
    <property type="entry name" value="MHYT"/>
    <property type="match status" value="2"/>
</dbReference>
<evidence type="ECO:0000313" key="4">
    <source>
        <dbReference type="EMBL" id="KAK0530856.1"/>
    </source>
</evidence>
<feature type="compositionally biased region" description="Polar residues" evidence="1">
    <location>
        <begin position="943"/>
        <end position="968"/>
    </location>
</feature>
<evidence type="ECO:0000313" key="5">
    <source>
        <dbReference type="Proteomes" id="UP001176521"/>
    </source>
</evidence>
<feature type="transmembrane region" description="Helical" evidence="2">
    <location>
        <begin position="212"/>
        <end position="237"/>
    </location>
</feature>
<feature type="domain" description="MHYT" evidence="3">
    <location>
        <begin position="38"/>
        <end position="236"/>
    </location>
</feature>
<feature type="compositionally biased region" description="Polar residues" evidence="1">
    <location>
        <begin position="1107"/>
        <end position="1116"/>
    </location>
</feature>
<feature type="transmembrane region" description="Helical" evidence="2">
    <location>
        <begin position="73"/>
        <end position="95"/>
    </location>
</feature>
<keyword evidence="2" id="KW-0472">Membrane</keyword>
<keyword evidence="5" id="KW-1185">Reference proteome</keyword>
<feature type="region of interest" description="Disordered" evidence="1">
    <location>
        <begin position="866"/>
        <end position="926"/>
    </location>
</feature>
<dbReference type="PROSITE" id="PS50924">
    <property type="entry name" value="MHYT"/>
    <property type="match status" value="1"/>
</dbReference>
<reference evidence="4" key="1">
    <citation type="journal article" date="2023" name="PhytoFront">
        <title>Draft Genome Resources of Seven Strains of Tilletia horrida, Causal Agent of Kernel Smut of Rice.</title>
        <authorList>
            <person name="Khanal S."/>
            <person name="Antony Babu S."/>
            <person name="Zhou X.G."/>
        </authorList>
    </citation>
    <scope>NUCLEOTIDE SEQUENCE</scope>
    <source>
        <strain evidence="4">TX3</strain>
    </source>
</reference>
<feature type="transmembrane region" description="Helical" evidence="2">
    <location>
        <begin position="142"/>
        <end position="160"/>
    </location>
</feature>
<protein>
    <recommendedName>
        <fullName evidence="3">MHYT domain-containing protein</fullName>
    </recommendedName>
</protein>
<name>A0AAN6GB38_9BASI</name>
<evidence type="ECO:0000256" key="1">
    <source>
        <dbReference type="SAM" id="MobiDB-lite"/>
    </source>
</evidence>
<accession>A0AAN6GB38</accession>